<protein>
    <submittedName>
        <fullName evidence="2">Uncharacterized protein</fullName>
    </submittedName>
</protein>
<feature type="region of interest" description="Disordered" evidence="1">
    <location>
        <begin position="246"/>
        <end position="291"/>
    </location>
</feature>
<reference evidence="2" key="1">
    <citation type="journal article" date="2020" name="Nature">
        <title>Giant virus diversity and host interactions through global metagenomics.</title>
        <authorList>
            <person name="Schulz F."/>
            <person name="Roux S."/>
            <person name="Paez-Espino D."/>
            <person name="Jungbluth S."/>
            <person name="Walsh D.A."/>
            <person name="Denef V.J."/>
            <person name="McMahon K.D."/>
            <person name="Konstantinidis K.T."/>
            <person name="Eloe-Fadrosh E.A."/>
            <person name="Kyrpides N.C."/>
            <person name="Woyke T."/>
        </authorList>
    </citation>
    <scope>NUCLEOTIDE SEQUENCE</scope>
    <source>
        <strain evidence="2">GVMAG-M-3300023179-132</strain>
    </source>
</reference>
<feature type="compositionally biased region" description="Basic residues" evidence="1">
    <location>
        <begin position="252"/>
        <end position="291"/>
    </location>
</feature>
<sequence>MSSLKGPSPDKGETIVIAITTHGAVLTKRADSGEVIPENFVTPVKIIKYSAVAFGVCNIVNDKTILFNIDHLIKEFDTRQLNWDTMTDEEIVSTLESITYKYKDYHKRSIEHVTQDDIDEWSKSKKEIDKEMLYFCHNAHLGHIINAYDAGDELTDKAYTLGGISDEAASSGDAIYSDKILLFNSSSTIDLYDELAGDNPGVILSDLIETLIMQEDPVSRIVIIDFTCNDTLGSFPITDEEKCELRDESNKGRVKLGGKKNTKKSKHSKKYKKSTNKYKKIKKSRKSRRHK</sequence>
<evidence type="ECO:0000256" key="1">
    <source>
        <dbReference type="SAM" id="MobiDB-lite"/>
    </source>
</evidence>
<dbReference type="EMBL" id="MN739739">
    <property type="protein sequence ID" value="QHT24094.1"/>
    <property type="molecule type" value="Genomic_DNA"/>
</dbReference>
<evidence type="ECO:0000313" key="2">
    <source>
        <dbReference type="EMBL" id="QHT24094.1"/>
    </source>
</evidence>
<dbReference type="AlphaFoldDB" id="A0A6C0E4V6"/>
<name>A0A6C0E4V6_9ZZZZ</name>
<organism evidence="2">
    <name type="scientific">viral metagenome</name>
    <dbReference type="NCBI Taxonomy" id="1070528"/>
    <lineage>
        <taxon>unclassified sequences</taxon>
        <taxon>metagenomes</taxon>
        <taxon>organismal metagenomes</taxon>
    </lineage>
</organism>
<accession>A0A6C0E4V6</accession>
<proteinExistence type="predicted"/>